<organism evidence="1 2">
    <name type="scientific">Vibrio harveyi</name>
    <name type="common">Beneckea harveyi</name>
    <dbReference type="NCBI Taxonomy" id="669"/>
    <lineage>
        <taxon>Bacteria</taxon>
        <taxon>Pseudomonadati</taxon>
        <taxon>Pseudomonadota</taxon>
        <taxon>Gammaproteobacteria</taxon>
        <taxon>Vibrionales</taxon>
        <taxon>Vibrionaceae</taxon>
        <taxon>Vibrio</taxon>
    </lineage>
</organism>
<sequence>SIPTTCLGYELDLTQISGFWCYQSQWEQIKQPLYALPKPLWATGNEEFLDPIDKPSDRFFHAQTKDGQFWFVVPDTWPN</sequence>
<name>A0A454CYT2_VIBHA</name>
<protein>
    <submittedName>
        <fullName evidence="1">Uncharacterized protein</fullName>
    </submittedName>
</protein>
<dbReference type="AlphaFoldDB" id="A0A454CYT2"/>
<gene>
    <name evidence="1" type="ORF">VCHENC02_2838B</name>
</gene>
<feature type="non-terminal residue" evidence="1">
    <location>
        <position position="1"/>
    </location>
</feature>
<dbReference type="EMBL" id="AJSR01001146">
    <property type="protein sequence ID" value="EKM31528.1"/>
    <property type="molecule type" value="Genomic_DNA"/>
</dbReference>
<reference evidence="1 2" key="1">
    <citation type="submission" date="2012-10" db="EMBL/GenBank/DDBJ databases">
        <title>Genome sequence of Vibrio Cholerae HENC-02.</title>
        <authorList>
            <person name="Eppinger M."/>
            <person name="Hasan N.A."/>
            <person name="Sengamalay N."/>
            <person name="Hine E."/>
            <person name="Su Q."/>
            <person name="Daugherty S.C."/>
            <person name="Young S."/>
            <person name="Sadzewicz L."/>
            <person name="Tallon L."/>
            <person name="Cebula T.A."/>
            <person name="Ravel J."/>
            <person name="Colwell R.R."/>
        </authorList>
    </citation>
    <scope>NUCLEOTIDE SEQUENCE [LARGE SCALE GENOMIC DNA]</scope>
    <source>
        <strain evidence="1 2">HENC-02</strain>
    </source>
</reference>
<proteinExistence type="predicted"/>
<accession>A0A454CYT2</accession>
<dbReference type="Proteomes" id="UP000008367">
    <property type="component" value="Unassembled WGS sequence"/>
</dbReference>
<comment type="caution">
    <text evidence="1">The sequence shown here is derived from an EMBL/GenBank/DDBJ whole genome shotgun (WGS) entry which is preliminary data.</text>
</comment>
<evidence type="ECO:0000313" key="2">
    <source>
        <dbReference type="Proteomes" id="UP000008367"/>
    </source>
</evidence>
<evidence type="ECO:0000313" key="1">
    <source>
        <dbReference type="EMBL" id="EKM31528.1"/>
    </source>
</evidence>